<evidence type="ECO:0000256" key="9">
    <source>
        <dbReference type="ARBA" id="ARBA00023187"/>
    </source>
</evidence>
<keyword evidence="7" id="KW-0863">Zinc-finger</keyword>
<reference evidence="13 14" key="1">
    <citation type="journal article" date="2021" name="Comput. Struct. Biotechnol. J.">
        <title>De novo genome assembly of the potent medicinal plant Rehmannia glutinosa using nanopore technology.</title>
        <authorList>
            <person name="Ma L."/>
            <person name="Dong C."/>
            <person name="Song C."/>
            <person name="Wang X."/>
            <person name="Zheng X."/>
            <person name="Niu Y."/>
            <person name="Chen S."/>
            <person name="Feng W."/>
        </authorList>
    </citation>
    <scope>NUCLEOTIDE SEQUENCE [LARGE SCALE GENOMIC DNA]</scope>
    <source>
        <strain evidence="13">DH-2019</strain>
    </source>
</reference>
<evidence type="ECO:0000256" key="6">
    <source>
        <dbReference type="ARBA" id="ARBA00022728"/>
    </source>
</evidence>
<evidence type="ECO:0000256" key="8">
    <source>
        <dbReference type="ARBA" id="ARBA00022833"/>
    </source>
</evidence>
<evidence type="ECO:0000256" key="10">
    <source>
        <dbReference type="ARBA" id="ARBA00023242"/>
    </source>
</evidence>
<dbReference type="EMBL" id="JABTTQ020001011">
    <property type="protein sequence ID" value="KAK6136854.1"/>
    <property type="molecule type" value="Genomic_DNA"/>
</dbReference>
<dbReference type="InterPro" id="IPR031625">
    <property type="entry name" value="SCNM1_acidic"/>
</dbReference>
<keyword evidence="10" id="KW-0539">Nucleus</keyword>
<evidence type="ECO:0000313" key="14">
    <source>
        <dbReference type="Proteomes" id="UP001318860"/>
    </source>
</evidence>
<evidence type="ECO:0000256" key="2">
    <source>
        <dbReference type="ARBA" id="ARBA00004642"/>
    </source>
</evidence>
<sequence length="221" mass="24871">MSVFGGDSWAREAQCRKRRVDDLIIVGAEASAYKKLSSGKFACLVCPNNPVLDTPIMLSTHMSGSRHRAAELRRKDRELAMQEEVNKRLALSDCVSTNYAANGSIKQWKKTSKPLIERARKAASEVFSGEVKQKVKSENGNLAMPSVENRGGNAKFIEVEPMHKGVVVEVQPVDYRERVEKELKFTAAGWKRDCHGRWFKDENVEFDSDEEDPNVVLNDIT</sequence>
<comment type="subcellular location">
    <subcellularLocation>
        <location evidence="1">Nucleus speckle</location>
    </subcellularLocation>
    <subcellularLocation>
        <location evidence="2">Nucleus</location>
        <location evidence="2">Nucleoplasm</location>
    </subcellularLocation>
</comment>
<dbReference type="InterPro" id="IPR031622">
    <property type="entry name" value="Znf-SCNM1"/>
</dbReference>
<dbReference type="PANTHER" id="PTHR32297">
    <property type="entry name" value="SODIUM CHANNEL MODIFIER 1"/>
    <property type="match status" value="1"/>
</dbReference>
<keyword evidence="8" id="KW-0862">Zinc</keyword>
<feature type="domain" description="Sodium channel modifier 1 zinc-finger" evidence="11">
    <location>
        <begin position="43"/>
        <end position="69"/>
    </location>
</feature>
<organism evidence="13 14">
    <name type="scientific">Rehmannia glutinosa</name>
    <name type="common">Chinese foxglove</name>
    <dbReference type="NCBI Taxonomy" id="99300"/>
    <lineage>
        <taxon>Eukaryota</taxon>
        <taxon>Viridiplantae</taxon>
        <taxon>Streptophyta</taxon>
        <taxon>Embryophyta</taxon>
        <taxon>Tracheophyta</taxon>
        <taxon>Spermatophyta</taxon>
        <taxon>Magnoliopsida</taxon>
        <taxon>eudicotyledons</taxon>
        <taxon>Gunneridae</taxon>
        <taxon>Pentapetalae</taxon>
        <taxon>asterids</taxon>
        <taxon>lamiids</taxon>
        <taxon>Lamiales</taxon>
        <taxon>Orobanchaceae</taxon>
        <taxon>Rehmannieae</taxon>
        <taxon>Rehmannia</taxon>
    </lineage>
</organism>
<proteinExistence type="predicted"/>
<evidence type="ECO:0000256" key="7">
    <source>
        <dbReference type="ARBA" id="ARBA00022771"/>
    </source>
</evidence>
<evidence type="ECO:0000256" key="4">
    <source>
        <dbReference type="ARBA" id="ARBA00022664"/>
    </source>
</evidence>
<evidence type="ECO:0000256" key="1">
    <source>
        <dbReference type="ARBA" id="ARBA00004324"/>
    </source>
</evidence>
<dbReference type="Pfam" id="PF15805">
    <property type="entry name" value="SCNM1_acidic"/>
    <property type="match status" value="1"/>
</dbReference>
<keyword evidence="9" id="KW-0508">mRNA splicing</keyword>
<dbReference type="Proteomes" id="UP001318860">
    <property type="component" value="Unassembled WGS sequence"/>
</dbReference>
<dbReference type="InterPro" id="IPR033570">
    <property type="entry name" value="SCNM1"/>
</dbReference>
<evidence type="ECO:0000259" key="12">
    <source>
        <dbReference type="Pfam" id="PF15805"/>
    </source>
</evidence>
<keyword evidence="5" id="KW-0479">Metal-binding</keyword>
<evidence type="ECO:0000259" key="11">
    <source>
        <dbReference type="Pfam" id="PF15803"/>
    </source>
</evidence>
<evidence type="ECO:0000256" key="5">
    <source>
        <dbReference type="ARBA" id="ARBA00022723"/>
    </source>
</evidence>
<name>A0ABR0VPJ8_REHGL</name>
<comment type="caution">
    <text evidence="13">The sequence shown here is derived from an EMBL/GenBank/DDBJ whole genome shotgun (WGS) entry which is preliminary data.</text>
</comment>
<feature type="domain" description="Sodium channel modifier 1 acidic C-terminal" evidence="12">
    <location>
        <begin position="176"/>
        <end position="214"/>
    </location>
</feature>
<keyword evidence="14" id="KW-1185">Reference proteome</keyword>
<dbReference type="Pfam" id="PF15803">
    <property type="entry name" value="zf-SCNM1"/>
    <property type="match status" value="1"/>
</dbReference>
<dbReference type="PANTHER" id="PTHR32297:SF1">
    <property type="entry name" value="SODIUM CHANNEL MODIFIER 1"/>
    <property type="match status" value="1"/>
</dbReference>
<gene>
    <name evidence="13" type="ORF">DH2020_029409</name>
</gene>
<keyword evidence="6" id="KW-0747">Spliceosome</keyword>
<keyword evidence="4" id="KW-0507">mRNA processing</keyword>
<evidence type="ECO:0000313" key="13">
    <source>
        <dbReference type="EMBL" id="KAK6136854.1"/>
    </source>
</evidence>
<accession>A0ABR0VPJ8</accession>
<evidence type="ECO:0000256" key="3">
    <source>
        <dbReference type="ARBA" id="ARBA00020620"/>
    </source>
</evidence>
<protein>
    <recommendedName>
        <fullName evidence="3">Sodium channel modifier 1</fullName>
    </recommendedName>
</protein>